<keyword evidence="1" id="KW-0812">Transmembrane</keyword>
<evidence type="ECO:0000313" key="3">
    <source>
        <dbReference type="Proteomes" id="UP000735302"/>
    </source>
</evidence>
<proteinExistence type="predicted"/>
<dbReference type="Proteomes" id="UP000735302">
    <property type="component" value="Unassembled WGS sequence"/>
</dbReference>
<dbReference type="EMBL" id="BLXT01001916">
    <property type="protein sequence ID" value="GFN89157.1"/>
    <property type="molecule type" value="Genomic_DNA"/>
</dbReference>
<gene>
    <name evidence="2" type="ORF">PoB_001566300</name>
</gene>
<keyword evidence="1" id="KW-0472">Membrane</keyword>
<name>A0AAV3Z3I2_9GAST</name>
<evidence type="ECO:0000256" key="1">
    <source>
        <dbReference type="SAM" id="Phobius"/>
    </source>
</evidence>
<dbReference type="AlphaFoldDB" id="A0AAV3Z3I2"/>
<keyword evidence="3" id="KW-1185">Reference proteome</keyword>
<comment type="caution">
    <text evidence="2">The sequence shown here is derived from an EMBL/GenBank/DDBJ whole genome shotgun (WGS) entry which is preliminary data.</text>
</comment>
<protein>
    <submittedName>
        <fullName evidence="2">Uncharacterized protein</fullName>
    </submittedName>
</protein>
<evidence type="ECO:0000313" key="2">
    <source>
        <dbReference type="EMBL" id="GFN89157.1"/>
    </source>
</evidence>
<feature type="transmembrane region" description="Helical" evidence="1">
    <location>
        <begin position="100"/>
        <end position="120"/>
    </location>
</feature>
<organism evidence="2 3">
    <name type="scientific">Plakobranchus ocellatus</name>
    <dbReference type="NCBI Taxonomy" id="259542"/>
    <lineage>
        <taxon>Eukaryota</taxon>
        <taxon>Metazoa</taxon>
        <taxon>Spiralia</taxon>
        <taxon>Lophotrochozoa</taxon>
        <taxon>Mollusca</taxon>
        <taxon>Gastropoda</taxon>
        <taxon>Heterobranchia</taxon>
        <taxon>Euthyneura</taxon>
        <taxon>Panpulmonata</taxon>
        <taxon>Sacoglossa</taxon>
        <taxon>Placobranchoidea</taxon>
        <taxon>Plakobranchidae</taxon>
        <taxon>Plakobranchus</taxon>
    </lineage>
</organism>
<sequence>MQSTYKYLDTRAKRADGIALGDYLRRLSCQAVSHRAVSCHAQPQSKQTLIWRSTVIVIASLAICVHAPESRLELPVVPDRQTGLWSTVRSGLSTCARFKFLHLGGGIFSPLGGAVVNSVWHFKPKRVLSLIPDGGFFVLKFGCNLKTER</sequence>
<reference evidence="2 3" key="1">
    <citation type="journal article" date="2021" name="Elife">
        <title>Chloroplast acquisition without the gene transfer in kleptoplastic sea slugs, Plakobranchus ocellatus.</title>
        <authorList>
            <person name="Maeda T."/>
            <person name="Takahashi S."/>
            <person name="Yoshida T."/>
            <person name="Shimamura S."/>
            <person name="Takaki Y."/>
            <person name="Nagai Y."/>
            <person name="Toyoda A."/>
            <person name="Suzuki Y."/>
            <person name="Arimoto A."/>
            <person name="Ishii H."/>
            <person name="Satoh N."/>
            <person name="Nishiyama T."/>
            <person name="Hasebe M."/>
            <person name="Maruyama T."/>
            <person name="Minagawa J."/>
            <person name="Obokata J."/>
            <person name="Shigenobu S."/>
        </authorList>
    </citation>
    <scope>NUCLEOTIDE SEQUENCE [LARGE SCALE GENOMIC DNA]</scope>
</reference>
<accession>A0AAV3Z3I2</accession>
<keyword evidence="1" id="KW-1133">Transmembrane helix</keyword>